<comment type="caution">
    <text evidence="2">The sequence shown here is derived from an EMBL/GenBank/DDBJ whole genome shotgun (WGS) entry which is preliminary data.</text>
</comment>
<evidence type="ECO:0000313" key="3">
    <source>
        <dbReference type="Proteomes" id="UP000220914"/>
    </source>
</evidence>
<dbReference type="InterPro" id="IPR029058">
    <property type="entry name" value="AB_hydrolase_fold"/>
</dbReference>
<gene>
    <name evidence="2" type="ORF">CQY20_17265</name>
    <name evidence="1" type="ORF">MAGR_34980</name>
</gene>
<dbReference type="Gene3D" id="3.40.50.1820">
    <property type="entry name" value="alpha/beta hydrolase"/>
    <property type="match status" value="1"/>
</dbReference>
<sequence length="303" mass="33790">MPAPTFAAITEPVPGSSRPVHYCLAETWDGLYVPYALRLPSPEATELPFVFLAYGNGGGGLQWLRDRVETYGYIMERLLDAGYACAWGRYRTEVELGYHNGGPLVVDRRQGMDLMNRSPLEFEDELAILEHVAKHPQIDPNRLGHVGVSHAGEMLFKIASSYESPLKAGIACEPANHEFLDLTPDDTAFTNPDTQLRNIEEMQMRDPAFVRARINEPLALDRIKPISLPILVMGRDDDHLQGIFRVSYDLLAESGKDAEWVSWDHPLHGYIFPVRGAAGVEVNDVQDRAIDGVIAFLDRHLAG</sequence>
<evidence type="ECO:0000313" key="2">
    <source>
        <dbReference type="EMBL" id="PEG37099.1"/>
    </source>
</evidence>
<reference evidence="1 4" key="2">
    <citation type="journal article" date="2019" name="Emerg. Microbes Infect.">
        <title>Comprehensive subspecies identification of 175 nontuberculous mycobacteria species based on 7547 genomic profiles.</title>
        <authorList>
            <person name="Matsumoto Y."/>
            <person name="Kinjo T."/>
            <person name="Motooka D."/>
            <person name="Nabeya D."/>
            <person name="Jung N."/>
            <person name="Uechi K."/>
            <person name="Horii T."/>
            <person name="Iida T."/>
            <person name="Fujita J."/>
            <person name="Nakamura S."/>
        </authorList>
    </citation>
    <scope>NUCLEOTIDE SEQUENCE [LARGE SCALE GENOMIC DNA]</scope>
    <source>
        <strain evidence="1 4">JCM 6377</strain>
    </source>
</reference>
<dbReference type="EMBL" id="PDCP01000029">
    <property type="protein sequence ID" value="PEG37099.1"/>
    <property type="molecule type" value="Genomic_DNA"/>
</dbReference>
<dbReference type="OrthoDB" id="4603079at2"/>
<evidence type="ECO:0008006" key="5">
    <source>
        <dbReference type="Google" id="ProtNLM"/>
    </source>
</evidence>
<evidence type="ECO:0000313" key="4">
    <source>
        <dbReference type="Proteomes" id="UP000465302"/>
    </source>
</evidence>
<dbReference type="Proteomes" id="UP000465302">
    <property type="component" value="Unassembled WGS sequence"/>
</dbReference>
<evidence type="ECO:0000313" key="1">
    <source>
        <dbReference type="EMBL" id="GFG52057.1"/>
    </source>
</evidence>
<reference evidence="1" key="3">
    <citation type="submission" date="2020-02" db="EMBL/GenBank/DDBJ databases">
        <authorList>
            <person name="Matsumoto Y."/>
            <person name="Motooka D."/>
            <person name="Nakamura S."/>
        </authorList>
    </citation>
    <scope>NUCLEOTIDE SEQUENCE</scope>
    <source>
        <strain evidence="1">JCM 6377</strain>
    </source>
</reference>
<dbReference type="RefSeq" id="WP_097941297.1">
    <property type="nucleotide sequence ID" value="NZ_BLKS01000001.1"/>
</dbReference>
<dbReference type="Proteomes" id="UP000220914">
    <property type="component" value="Unassembled WGS sequence"/>
</dbReference>
<dbReference type="SUPFAM" id="SSF53474">
    <property type="entry name" value="alpha/beta-Hydrolases"/>
    <property type="match status" value="1"/>
</dbReference>
<reference evidence="2 3" key="1">
    <citation type="submission" date="2017-10" db="EMBL/GenBank/DDBJ databases">
        <title>The new phylogeny of genus Mycobacterium.</title>
        <authorList>
            <person name="Tortoli E."/>
            <person name="Trovato A."/>
            <person name="Cirillo D.M."/>
        </authorList>
    </citation>
    <scope>NUCLEOTIDE SEQUENCE [LARGE SCALE GENOMIC DNA]</scope>
    <source>
        <strain evidence="2 3">CCUG37673</strain>
    </source>
</reference>
<dbReference type="EMBL" id="BLKS01000001">
    <property type="protein sequence ID" value="GFG52057.1"/>
    <property type="molecule type" value="Genomic_DNA"/>
</dbReference>
<proteinExistence type="predicted"/>
<protein>
    <recommendedName>
        <fullName evidence="5">Peptidase S9 prolyl oligopeptidase catalytic domain-containing protein</fullName>
    </recommendedName>
</protein>
<keyword evidence="3" id="KW-1185">Reference proteome</keyword>
<organism evidence="2 3">
    <name type="scientific">Mycolicibacterium agri</name>
    <name type="common">Mycobacterium agri</name>
    <dbReference type="NCBI Taxonomy" id="36811"/>
    <lineage>
        <taxon>Bacteria</taxon>
        <taxon>Bacillati</taxon>
        <taxon>Actinomycetota</taxon>
        <taxon>Actinomycetes</taxon>
        <taxon>Mycobacteriales</taxon>
        <taxon>Mycobacteriaceae</taxon>
        <taxon>Mycolicibacterium</taxon>
    </lineage>
</organism>
<accession>A0A2A7MZW3</accession>
<name>A0A2A7MZW3_MYCAG</name>
<dbReference type="AlphaFoldDB" id="A0A2A7MZW3"/>